<proteinExistence type="predicted"/>
<dbReference type="AlphaFoldDB" id="A0AAX6H550"/>
<accession>A0AAX6H550</accession>
<sequence>MAGVPPLQLAYHHRPCLPLPQPYHRPFRSHPPPPNLSSRFLCPLVMSVIARRRLELPTLSSVGPSDLHPVTRLLVQRHRHVPIQFCCVVRHRASSTRSGRMPQPPVSTTLFVIHHRFVDRVTLALQLCQPL</sequence>
<reference evidence="1" key="1">
    <citation type="journal article" date="2023" name="GigaByte">
        <title>Genome assembly of the bearded iris, Iris pallida Lam.</title>
        <authorList>
            <person name="Bruccoleri R.E."/>
            <person name="Oakeley E.J."/>
            <person name="Faust A.M.E."/>
            <person name="Altorfer M."/>
            <person name="Dessus-Babus S."/>
            <person name="Burckhardt D."/>
            <person name="Oertli M."/>
            <person name="Naumann U."/>
            <person name="Petersen F."/>
            <person name="Wong J."/>
        </authorList>
    </citation>
    <scope>NUCLEOTIDE SEQUENCE</scope>
    <source>
        <strain evidence="1">GSM-AAB239-AS_SAM_17_03QT</strain>
    </source>
</reference>
<comment type="caution">
    <text evidence="1">The sequence shown here is derived from an EMBL/GenBank/DDBJ whole genome shotgun (WGS) entry which is preliminary data.</text>
</comment>
<dbReference type="EMBL" id="JANAVB010013395">
    <property type="protein sequence ID" value="KAJ6835575.1"/>
    <property type="molecule type" value="Genomic_DNA"/>
</dbReference>
<evidence type="ECO:0000313" key="1">
    <source>
        <dbReference type="EMBL" id="KAJ6835575.1"/>
    </source>
</evidence>
<gene>
    <name evidence="1" type="ORF">M6B38_331310</name>
</gene>
<reference evidence="1" key="2">
    <citation type="submission" date="2023-04" db="EMBL/GenBank/DDBJ databases">
        <authorList>
            <person name="Bruccoleri R.E."/>
            <person name="Oakeley E.J."/>
            <person name="Faust A.-M."/>
            <person name="Dessus-Babus S."/>
            <person name="Altorfer M."/>
            <person name="Burckhardt D."/>
            <person name="Oertli M."/>
            <person name="Naumann U."/>
            <person name="Petersen F."/>
            <person name="Wong J."/>
        </authorList>
    </citation>
    <scope>NUCLEOTIDE SEQUENCE</scope>
    <source>
        <strain evidence="1">GSM-AAB239-AS_SAM_17_03QT</strain>
        <tissue evidence="1">Leaf</tissue>
    </source>
</reference>
<evidence type="ECO:0000313" key="2">
    <source>
        <dbReference type="Proteomes" id="UP001140949"/>
    </source>
</evidence>
<keyword evidence="2" id="KW-1185">Reference proteome</keyword>
<organism evidence="1 2">
    <name type="scientific">Iris pallida</name>
    <name type="common">Sweet iris</name>
    <dbReference type="NCBI Taxonomy" id="29817"/>
    <lineage>
        <taxon>Eukaryota</taxon>
        <taxon>Viridiplantae</taxon>
        <taxon>Streptophyta</taxon>
        <taxon>Embryophyta</taxon>
        <taxon>Tracheophyta</taxon>
        <taxon>Spermatophyta</taxon>
        <taxon>Magnoliopsida</taxon>
        <taxon>Liliopsida</taxon>
        <taxon>Asparagales</taxon>
        <taxon>Iridaceae</taxon>
        <taxon>Iridoideae</taxon>
        <taxon>Irideae</taxon>
        <taxon>Iris</taxon>
    </lineage>
</organism>
<dbReference type="Proteomes" id="UP001140949">
    <property type="component" value="Unassembled WGS sequence"/>
</dbReference>
<protein>
    <submittedName>
        <fullName evidence="1">Extensin-like</fullName>
    </submittedName>
</protein>
<name>A0AAX6H550_IRIPA</name>